<feature type="domain" description="SbsA Ig-like" evidence="2">
    <location>
        <begin position="197"/>
        <end position="303"/>
    </location>
</feature>
<protein>
    <submittedName>
        <fullName evidence="3">CHU large protein</fullName>
    </submittedName>
</protein>
<evidence type="ECO:0000313" key="4">
    <source>
        <dbReference type="Proteomes" id="UP000030185"/>
    </source>
</evidence>
<proteinExistence type="predicted"/>
<dbReference type="InterPro" id="IPR032812">
    <property type="entry name" value="SbsA_Ig"/>
</dbReference>
<evidence type="ECO:0000256" key="1">
    <source>
        <dbReference type="ARBA" id="ARBA00022729"/>
    </source>
</evidence>
<reference evidence="3 4" key="1">
    <citation type="submission" date="2014-09" db="EMBL/GenBank/DDBJ databases">
        <title>Sporocytophaga myxococcoides PG-01 genome sequencing.</title>
        <authorList>
            <person name="Liu L."/>
            <person name="Gao P.J."/>
            <person name="Chen G.J."/>
            <person name="Wang L.S."/>
        </authorList>
    </citation>
    <scope>NUCLEOTIDE SEQUENCE [LARGE SCALE GENOMIC DNA]</scope>
    <source>
        <strain evidence="3 4">PG-01</strain>
    </source>
</reference>
<comment type="caution">
    <text evidence="3">The sequence shown here is derived from an EMBL/GenBank/DDBJ whole genome shotgun (WGS) entry which is preliminary data.</text>
</comment>
<dbReference type="AlphaFoldDB" id="A0A098LKN3"/>
<evidence type="ECO:0000313" key="3">
    <source>
        <dbReference type="EMBL" id="GAL86723.1"/>
    </source>
</evidence>
<dbReference type="eggNOG" id="COG3391">
    <property type="taxonomic scope" value="Bacteria"/>
</dbReference>
<dbReference type="STRING" id="153721.MYP_3953"/>
<keyword evidence="1" id="KW-0732">Signal</keyword>
<accession>A0A098LKN3</accession>
<dbReference type="Gene3D" id="2.60.40.1220">
    <property type="match status" value="1"/>
</dbReference>
<evidence type="ECO:0000259" key="2">
    <source>
        <dbReference type="Pfam" id="PF13205"/>
    </source>
</evidence>
<name>A0A098LKN3_9BACT</name>
<dbReference type="Proteomes" id="UP000030185">
    <property type="component" value="Unassembled WGS sequence"/>
</dbReference>
<sequence length="376" mass="40505">MGCLLAGNLAMAQELVQYWDFNQTASQAELLTPTISKVAGASILHIPGNSSSTVEFTSNTGQDFGTLNARQGEEALSHLRFNNPVGGQLIFSLPTTGYSDPIITYVTRRSAQSARAQIISYTTDGMNYVKFDSLEVTEIPTLITLDFSNITDTDNNKDFKIKIEFSQVAGNGGGNNRFDNFALDATSPSGDINAPGVSFSPSNGSVNIPVNASFLATFNEDIKLESGVSATNENIAQAFELKLDNKDGEGISFSATIDGRQVSITPSENLINGQNYFLAVKANAVQDLSGNVLTEASGITFKTISTQSLLNRGDLLIVAYRMNSSDRADEFAFVALKDILPGTLVKFTDGKYTNEGIQCPGDLFGWHQKQALRKVK</sequence>
<dbReference type="EMBL" id="BBLT01000009">
    <property type="protein sequence ID" value="GAL86723.1"/>
    <property type="molecule type" value="Genomic_DNA"/>
</dbReference>
<dbReference type="Pfam" id="PF13205">
    <property type="entry name" value="Big_5"/>
    <property type="match status" value="1"/>
</dbReference>
<keyword evidence="4" id="KW-1185">Reference proteome</keyword>
<gene>
    <name evidence="3" type="ORF">MYP_3953</name>
</gene>
<dbReference type="InterPro" id="IPR014755">
    <property type="entry name" value="Cu-Rt/internalin_Ig-like"/>
</dbReference>
<organism evidence="3 4">
    <name type="scientific">Sporocytophaga myxococcoides</name>
    <dbReference type="NCBI Taxonomy" id="153721"/>
    <lineage>
        <taxon>Bacteria</taxon>
        <taxon>Pseudomonadati</taxon>
        <taxon>Bacteroidota</taxon>
        <taxon>Cytophagia</taxon>
        <taxon>Cytophagales</taxon>
        <taxon>Cytophagaceae</taxon>
        <taxon>Sporocytophaga</taxon>
    </lineage>
</organism>